<keyword evidence="1" id="KW-0472">Membrane</keyword>
<dbReference type="Proteomes" id="UP000636960">
    <property type="component" value="Unassembled WGS sequence"/>
</dbReference>
<proteinExistence type="predicted"/>
<keyword evidence="1" id="KW-1133">Transmembrane helix</keyword>
<feature type="transmembrane region" description="Helical" evidence="1">
    <location>
        <begin position="60"/>
        <end position="78"/>
    </location>
</feature>
<accession>A0A919KB45</accession>
<evidence type="ECO:0000313" key="3">
    <source>
        <dbReference type="Proteomes" id="UP000636960"/>
    </source>
</evidence>
<organism evidence="2 3">
    <name type="scientific">Paractinoplanes rishiriensis</name>
    <dbReference type="NCBI Taxonomy" id="1050105"/>
    <lineage>
        <taxon>Bacteria</taxon>
        <taxon>Bacillati</taxon>
        <taxon>Actinomycetota</taxon>
        <taxon>Actinomycetes</taxon>
        <taxon>Micromonosporales</taxon>
        <taxon>Micromonosporaceae</taxon>
        <taxon>Paractinoplanes</taxon>
    </lineage>
</organism>
<feature type="transmembrane region" description="Helical" evidence="1">
    <location>
        <begin position="98"/>
        <end position="116"/>
    </location>
</feature>
<comment type="caution">
    <text evidence="2">The sequence shown here is derived from an EMBL/GenBank/DDBJ whole genome shotgun (WGS) entry which is preliminary data.</text>
</comment>
<protein>
    <submittedName>
        <fullName evidence="2">Uncharacterized protein</fullName>
    </submittedName>
</protein>
<reference evidence="2" key="1">
    <citation type="submission" date="2021-01" db="EMBL/GenBank/DDBJ databases">
        <title>Whole genome shotgun sequence of Actinoplanes rishiriensis NBRC 108556.</title>
        <authorList>
            <person name="Komaki H."/>
            <person name="Tamura T."/>
        </authorList>
    </citation>
    <scope>NUCLEOTIDE SEQUENCE</scope>
    <source>
        <strain evidence="2">NBRC 108556</strain>
    </source>
</reference>
<feature type="transmembrane region" description="Helical" evidence="1">
    <location>
        <begin position="28"/>
        <end position="48"/>
    </location>
</feature>
<dbReference type="AlphaFoldDB" id="A0A919KB45"/>
<keyword evidence="3" id="KW-1185">Reference proteome</keyword>
<name>A0A919KB45_9ACTN</name>
<gene>
    <name evidence="2" type="ORF">Ari01nite_93480</name>
</gene>
<dbReference type="RefSeq" id="WP_203790826.1">
    <property type="nucleotide sequence ID" value="NZ_BOMV01000113.1"/>
</dbReference>
<dbReference type="EMBL" id="BOMV01000113">
    <property type="protein sequence ID" value="GIF01884.1"/>
    <property type="molecule type" value="Genomic_DNA"/>
</dbReference>
<sequence>MVNNVPVFLGEVGEARGDRSAWSQTAEFVSLILDSGWAWAAAAVGAGWIASDDQRRMRRLFPAALAGCVVLLVATTAYESLKAWFGGDVMLSSVRVYWLIASMILGPPLGAVGAVIRQPGLAGTCAALVVPLGAA</sequence>
<evidence type="ECO:0000256" key="1">
    <source>
        <dbReference type="SAM" id="Phobius"/>
    </source>
</evidence>
<evidence type="ECO:0000313" key="2">
    <source>
        <dbReference type="EMBL" id="GIF01884.1"/>
    </source>
</evidence>
<keyword evidence="1" id="KW-0812">Transmembrane</keyword>